<dbReference type="GO" id="GO:0001097">
    <property type="term" value="F:TFIIH-class transcription factor complex binding"/>
    <property type="evidence" value="ECO:0007669"/>
    <property type="project" value="TreeGrafter"/>
</dbReference>
<dbReference type="OrthoDB" id="3907302at2759"/>
<dbReference type="PANTHER" id="PTHR12716:SF8">
    <property type="entry name" value="TRANSCRIPTION INITIATION FACTOR IIE SUBUNIT BETA"/>
    <property type="match status" value="1"/>
</dbReference>
<evidence type="ECO:0000256" key="2">
    <source>
        <dbReference type="ARBA" id="ARBA00023015"/>
    </source>
</evidence>
<dbReference type="GO" id="GO:0003677">
    <property type="term" value="F:DNA binding"/>
    <property type="evidence" value="ECO:0007669"/>
    <property type="project" value="UniProtKB-UniRule"/>
</dbReference>
<dbReference type="PANTHER" id="PTHR12716">
    <property type="entry name" value="TRANSCRIPTION INITIATION FACTOR IIE, BETA SUBUNIT"/>
    <property type="match status" value="1"/>
</dbReference>
<evidence type="ECO:0000256" key="5">
    <source>
        <dbReference type="ARBA" id="ARBA00023242"/>
    </source>
</evidence>
<name>A0A8K0UFC3_9AGAR</name>
<keyword evidence="4 7" id="KW-0804">Transcription</keyword>
<dbReference type="CDD" id="cd07977">
    <property type="entry name" value="TFIIE_beta_winged_helix"/>
    <property type="match status" value="1"/>
</dbReference>
<reference evidence="10" key="1">
    <citation type="journal article" date="2021" name="New Phytol.">
        <title>Evolutionary innovations through gain and loss of genes in the ectomycorrhizal Boletales.</title>
        <authorList>
            <person name="Wu G."/>
            <person name="Miyauchi S."/>
            <person name="Morin E."/>
            <person name="Kuo A."/>
            <person name="Drula E."/>
            <person name="Varga T."/>
            <person name="Kohler A."/>
            <person name="Feng B."/>
            <person name="Cao Y."/>
            <person name="Lipzen A."/>
            <person name="Daum C."/>
            <person name="Hundley H."/>
            <person name="Pangilinan J."/>
            <person name="Johnson J."/>
            <person name="Barry K."/>
            <person name="LaButti K."/>
            <person name="Ng V."/>
            <person name="Ahrendt S."/>
            <person name="Min B."/>
            <person name="Choi I.G."/>
            <person name="Park H."/>
            <person name="Plett J.M."/>
            <person name="Magnuson J."/>
            <person name="Spatafora J.W."/>
            <person name="Nagy L.G."/>
            <person name="Henrissat B."/>
            <person name="Grigoriev I.V."/>
            <person name="Yang Z.L."/>
            <person name="Xu J."/>
            <person name="Martin F.M."/>
        </authorList>
    </citation>
    <scope>NUCLEOTIDE SEQUENCE</scope>
    <source>
        <strain evidence="10">KKN 215</strain>
    </source>
</reference>
<dbReference type="GO" id="GO:0005673">
    <property type="term" value="C:transcription factor TFIIE complex"/>
    <property type="evidence" value="ECO:0007669"/>
    <property type="project" value="UniProtKB-UniRule"/>
</dbReference>
<feature type="region of interest" description="Disordered" evidence="8">
    <location>
        <begin position="247"/>
        <end position="274"/>
    </location>
</feature>
<keyword evidence="3 7" id="KW-0238">DNA-binding</keyword>
<dbReference type="EMBL" id="JAEVFJ010000045">
    <property type="protein sequence ID" value="KAH8084880.1"/>
    <property type="molecule type" value="Genomic_DNA"/>
</dbReference>
<dbReference type="AlphaFoldDB" id="A0A8K0UFC3"/>
<comment type="caution">
    <text evidence="10">The sequence shown here is derived from an EMBL/GenBank/DDBJ whole genome shotgun (WGS) entry which is preliminary data.</text>
</comment>
<dbReference type="Proteomes" id="UP000813824">
    <property type="component" value="Unassembled WGS sequence"/>
</dbReference>
<feature type="region of interest" description="Disordered" evidence="8">
    <location>
        <begin position="19"/>
        <end position="72"/>
    </location>
</feature>
<evidence type="ECO:0000256" key="1">
    <source>
        <dbReference type="ARBA" id="ARBA00004123"/>
    </source>
</evidence>
<feature type="compositionally biased region" description="Low complexity" evidence="8">
    <location>
        <begin position="31"/>
        <end position="41"/>
    </location>
</feature>
<dbReference type="PROSITE" id="PS51351">
    <property type="entry name" value="TFIIE_BETA_C"/>
    <property type="match status" value="1"/>
</dbReference>
<evidence type="ECO:0000256" key="7">
    <source>
        <dbReference type="PIRNR" id="PIRNR016398"/>
    </source>
</evidence>
<proteinExistence type="inferred from homology"/>
<dbReference type="PIRSF" id="PIRSF016398">
    <property type="entry name" value="TFIIE-beta"/>
    <property type="match status" value="1"/>
</dbReference>
<evidence type="ECO:0000256" key="8">
    <source>
        <dbReference type="SAM" id="MobiDB-lite"/>
    </source>
</evidence>
<evidence type="ECO:0000256" key="6">
    <source>
        <dbReference type="ARBA" id="ARBA00025581"/>
    </source>
</evidence>
<dbReference type="InterPro" id="IPR016656">
    <property type="entry name" value="TFIIE-bsu"/>
</dbReference>
<feature type="compositionally biased region" description="Polar residues" evidence="8">
    <location>
        <begin position="63"/>
        <end position="72"/>
    </location>
</feature>
<dbReference type="InterPro" id="IPR003166">
    <property type="entry name" value="TFIIE_bsu_DNA-bd"/>
</dbReference>
<feature type="domain" description="TFIIE beta" evidence="9">
    <location>
        <begin position="65"/>
        <end position="142"/>
    </location>
</feature>
<organism evidence="10 11">
    <name type="scientific">Cristinia sonorae</name>
    <dbReference type="NCBI Taxonomy" id="1940300"/>
    <lineage>
        <taxon>Eukaryota</taxon>
        <taxon>Fungi</taxon>
        <taxon>Dikarya</taxon>
        <taxon>Basidiomycota</taxon>
        <taxon>Agaricomycotina</taxon>
        <taxon>Agaricomycetes</taxon>
        <taxon>Agaricomycetidae</taxon>
        <taxon>Agaricales</taxon>
        <taxon>Pleurotineae</taxon>
        <taxon>Stephanosporaceae</taxon>
        <taxon>Cristinia</taxon>
    </lineage>
</organism>
<comment type="function">
    <text evidence="6 7">Recruits TFIIH to the initiation complex and stimulates the RNA polymerase II C-terminal domain kinase and DNA-dependent ATPase activities of TFIIH. Both TFIIH and TFIIE are required for promoter clearance by RNA polymerase.</text>
</comment>
<keyword evidence="2 7" id="KW-0805">Transcription regulation</keyword>
<sequence>MSSLAADAASFKKSLNRADYTSWHSQPPPLQQQSQLQSQPQASGSDTPGESSKSKKKRPKSNVVYSQPADTGTGQNVNTQLLYAVNQLKSNGNPMRLQDLAIITSTPLDTDKTLLEKFKAHDRVLHDPKTDLYSYRHDFNVRSKAALLTEIQRQTRNGGGLSVRTLKESWKDAPQAIEELEKEGDVYVTRTNKDGQLRMVFWNEIKQDEEHGGKQVEKEFVDLWHSLEVPNDVDLLKQLANEGLQATAGETLVPKGPMGKKKGKKSAPRQRPARITNVHLKGTIDLSKDYAPSK</sequence>
<dbReference type="Pfam" id="PF18121">
    <property type="entry name" value="TFA2_Winged_2"/>
    <property type="match status" value="1"/>
</dbReference>
<dbReference type="InterPro" id="IPR040501">
    <property type="entry name" value="TFA2_Winged_2"/>
</dbReference>
<feature type="compositionally biased region" description="Basic residues" evidence="8">
    <location>
        <begin position="258"/>
        <end position="272"/>
    </location>
</feature>
<dbReference type="Pfam" id="PF02186">
    <property type="entry name" value="TFIIE_beta"/>
    <property type="match status" value="1"/>
</dbReference>
<evidence type="ECO:0000256" key="3">
    <source>
        <dbReference type="ARBA" id="ARBA00023125"/>
    </source>
</evidence>
<evidence type="ECO:0000313" key="10">
    <source>
        <dbReference type="EMBL" id="KAH8084880.1"/>
    </source>
</evidence>
<comment type="similarity">
    <text evidence="7">Belongs to the TFIIE beta subunit family.</text>
</comment>
<comment type="subcellular location">
    <subcellularLocation>
        <location evidence="1 7">Nucleus</location>
    </subcellularLocation>
</comment>
<evidence type="ECO:0000313" key="11">
    <source>
        <dbReference type="Proteomes" id="UP000813824"/>
    </source>
</evidence>
<evidence type="ECO:0000256" key="4">
    <source>
        <dbReference type="ARBA" id="ARBA00023163"/>
    </source>
</evidence>
<keyword evidence="5 7" id="KW-0539">Nucleus</keyword>
<comment type="subunit">
    <text evidence="7">Tetramer of two alpha and two beta chains.</text>
</comment>
<dbReference type="GO" id="GO:0006367">
    <property type="term" value="P:transcription initiation at RNA polymerase II promoter"/>
    <property type="evidence" value="ECO:0007669"/>
    <property type="project" value="UniProtKB-UniRule"/>
</dbReference>
<accession>A0A8K0UFC3</accession>
<protein>
    <recommendedName>
        <fullName evidence="7">Transcription initiation factor IIE subunit beta</fullName>
    </recommendedName>
</protein>
<gene>
    <name evidence="10" type="ORF">BXZ70DRAFT_1002351</name>
</gene>
<keyword evidence="11" id="KW-1185">Reference proteome</keyword>
<evidence type="ECO:0000259" key="9">
    <source>
        <dbReference type="PROSITE" id="PS51351"/>
    </source>
</evidence>